<organism evidence="4 5">
    <name type="scientific">Magnaporthiopsis poae (strain ATCC 64411 / 73-15)</name>
    <name type="common">Kentucky bluegrass fungus</name>
    <name type="synonym">Magnaporthe poae</name>
    <dbReference type="NCBI Taxonomy" id="644358"/>
    <lineage>
        <taxon>Eukaryota</taxon>
        <taxon>Fungi</taxon>
        <taxon>Dikarya</taxon>
        <taxon>Ascomycota</taxon>
        <taxon>Pezizomycotina</taxon>
        <taxon>Sordariomycetes</taxon>
        <taxon>Sordariomycetidae</taxon>
        <taxon>Magnaporthales</taxon>
        <taxon>Magnaporthaceae</taxon>
        <taxon>Magnaporthiopsis</taxon>
    </lineage>
</organism>
<dbReference type="STRING" id="644358.A0A0C4DVY8"/>
<dbReference type="EMBL" id="ADBL01000985">
    <property type="status" value="NOT_ANNOTATED_CDS"/>
    <property type="molecule type" value="Genomic_DNA"/>
</dbReference>
<reference evidence="5" key="2">
    <citation type="submission" date="2010-05" db="EMBL/GenBank/DDBJ databases">
        <title>The genome sequence of Magnaporthe poae strain ATCC 64411.</title>
        <authorList>
            <person name="Ma L.-J."/>
            <person name="Dead R."/>
            <person name="Young S."/>
            <person name="Zeng Q."/>
            <person name="Koehrsen M."/>
            <person name="Alvarado L."/>
            <person name="Berlin A."/>
            <person name="Chapman S.B."/>
            <person name="Chen Z."/>
            <person name="Freedman E."/>
            <person name="Gellesch M."/>
            <person name="Goldberg J."/>
            <person name="Griggs A."/>
            <person name="Gujja S."/>
            <person name="Heilman E.R."/>
            <person name="Heiman D."/>
            <person name="Hepburn T."/>
            <person name="Howarth C."/>
            <person name="Jen D."/>
            <person name="Larson L."/>
            <person name="Mehta T."/>
            <person name="Neiman D."/>
            <person name="Pearson M."/>
            <person name="Roberts A."/>
            <person name="Saif S."/>
            <person name="Shea T."/>
            <person name="Shenoy N."/>
            <person name="Sisk P."/>
            <person name="Stolte C."/>
            <person name="Sykes S."/>
            <person name="Walk T."/>
            <person name="White J."/>
            <person name="Yandava C."/>
            <person name="Haas B."/>
            <person name="Nusbaum C."/>
            <person name="Birren B."/>
        </authorList>
    </citation>
    <scope>NUCLEOTIDE SEQUENCE [LARGE SCALE GENOMIC DNA]</scope>
    <source>
        <strain evidence="5">ATCC 64411 / 73-15</strain>
    </source>
</reference>
<reference evidence="4" key="5">
    <citation type="submission" date="2015-06" db="UniProtKB">
        <authorList>
            <consortium name="EnsemblFungi"/>
        </authorList>
    </citation>
    <scope>IDENTIFICATION</scope>
    <source>
        <strain evidence="4">ATCC 64411</strain>
    </source>
</reference>
<evidence type="ECO:0008006" key="6">
    <source>
        <dbReference type="Google" id="ProtNLM"/>
    </source>
</evidence>
<dbReference type="Proteomes" id="UP000011715">
    <property type="component" value="Unassembled WGS sequence"/>
</dbReference>
<keyword evidence="5" id="KW-1185">Reference proteome</keyword>
<reference evidence="3" key="3">
    <citation type="submission" date="2011-03" db="EMBL/GenBank/DDBJ databases">
        <title>Annotation of Magnaporthe poae ATCC 64411.</title>
        <authorList>
            <person name="Ma L.-J."/>
            <person name="Dead R."/>
            <person name="Young S.K."/>
            <person name="Zeng Q."/>
            <person name="Gargeya S."/>
            <person name="Fitzgerald M."/>
            <person name="Haas B."/>
            <person name="Abouelleil A."/>
            <person name="Alvarado L."/>
            <person name="Arachchi H.M."/>
            <person name="Berlin A."/>
            <person name="Brown A."/>
            <person name="Chapman S.B."/>
            <person name="Chen Z."/>
            <person name="Dunbar C."/>
            <person name="Freedman E."/>
            <person name="Gearin G."/>
            <person name="Gellesch M."/>
            <person name="Goldberg J."/>
            <person name="Griggs A."/>
            <person name="Gujja S."/>
            <person name="Heiman D."/>
            <person name="Howarth C."/>
            <person name="Larson L."/>
            <person name="Lui A."/>
            <person name="MacDonald P.J.P."/>
            <person name="Mehta T."/>
            <person name="Montmayeur A."/>
            <person name="Murphy C."/>
            <person name="Neiman D."/>
            <person name="Pearson M."/>
            <person name="Priest M."/>
            <person name="Roberts A."/>
            <person name="Saif S."/>
            <person name="Shea T."/>
            <person name="Shenoy N."/>
            <person name="Sisk P."/>
            <person name="Stolte C."/>
            <person name="Sykes S."/>
            <person name="Yandava C."/>
            <person name="Wortman J."/>
            <person name="Nusbaum C."/>
            <person name="Birren B."/>
        </authorList>
    </citation>
    <scope>NUCLEOTIDE SEQUENCE</scope>
    <source>
        <strain evidence="3">ATCC 64411</strain>
    </source>
</reference>
<evidence type="ECO:0000256" key="1">
    <source>
        <dbReference type="SAM" id="MobiDB-lite"/>
    </source>
</evidence>
<sequence>MRLTSSLVLLALAFRDVACTAADKSPLEAEDERRGTRLSDFVDNFMDMPDIKPLFRQEDGQCEFTKRLRDRALLQYPGFNVVVYSNLKATDNELVNTVCSPVDVQHAVWPQQMYKLCVFQSGRFTRVGDKKCENWQCGGCAVELYGSTVQFCRVQPTTALSRTTTSRPTSKPPGTTIKYGAGSRSSTSSTSKGQSKTSNKATTKTPTTSTSSRPRGKTTTQRPTTSSQPVPGTTATDTSTTTPPSPTTTTPPVLPHTSAAGGSNTGARTTDVPRAAGSTNEPAVVGVLAAVGMAFMAMA</sequence>
<reference evidence="3" key="1">
    <citation type="submission" date="2010-05" db="EMBL/GenBank/DDBJ databases">
        <title>The Genome Sequence of Magnaporthe poae strain ATCC 64411.</title>
        <authorList>
            <consortium name="The Broad Institute Genome Sequencing Platform"/>
            <consortium name="Broad Institute Genome Sequencing Center for Infectious Disease"/>
            <person name="Ma L.-J."/>
            <person name="Dead R."/>
            <person name="Young S."/>
            <person name="Zeng Q."/>
            <person name="Koehrsen M."/>
            <person name="Alvarado L."/>
            <person name="Berlin A."/>
            <person name="Chapman S.B."/>
            <person name="Chen Z."/>
            <person name="Freedman E."/>
            <person name="Gellesch M."/>
            <person name="Goldberg J."/>
            <person name="Griggs A."/>
            <person name="Gujja S."/>
            <person name="Heilman E.R."/>
            <person name="Heiman D."/>
            <person name="Hepburn T."/>
            <person name="Howarth C."/>
            <person name="Jen D."/>
            <person name="Larson L."/>
            <person name="Mehta T."/>
            <person name="Neiman D."/>
            <person name="Pearson M."/>
            <person name="Roberts A."/>
            <person name="Saif S."/>
            <person name="Shea T."/>
            <person name="Shenoy N."/>
            <person name="Sisk P."/>
            <person name="Stolte C."/>
            <person name="Sykes S."/>
            <person name="Walk T."/>
            <person name="White J."/>
            <person name="Yandava C."/>
            <person name="Haas B."/>
            <person name="Nusbaum C."/>
            <person name="Birren B."/>
        </authorList>
    </citation>
    <scope>NUCLEOTIDE SEQUENCE</scope>
    <source>
        <strain evidence="3">ATCC 64411</strain>
    </source>
</reference>
<feature type="region of interest" description="Disordered" evidence="1">
    <location>
        <begin position="159"/>
        <end position="279"/>
    </location>
</feature>
<evidence type="ECO:0000256" key="2">
    <source>
        <dbReference type="SAM" id="SignalP"/>
    </source>
</evidence>
<protein>
    <recommendedName>
        <fullName evidence="6">Secreted protein</fullName>
    </recommendedName>
</protein>
<proteinExistence type="predicted"/>
<gene>
    <name evidence="3" type="ORF">MAPG_04156</name>
</gene>
<evidence type="ECO:0000313" key="5">
    <source>
        <dbReference type="Proteomes" id="UP000011715"/>
    </source>
</evidence>
<accession>A0A0C4DVY8</accession>
<reference evidence="4" key="4">
    <citation type="journal article" date="2015" name="G3 (Bethesda)">
        <title>Genome sequences of three phytopathogenic species of the Magnaporthaceae family of fungi.</title>
        <authorList>
            <person name="Okagaki L.H."/>
            <person name="Nunes C.C."/>
            <person name="Sailsbery J."/>
            <person name="Clay B."/>
            <person name="Brown D."/>
            <person name="John T."/>
            <person name="Oh Y."/>
            <person name="Young N."/>
            <person name="Fitzgerald M."/>
            <person name="Haas B.J."/>
            <person name="Zeng Q."/>
            <person name="Young S."/>
            <person name="Adiconis X."/>
            <person name="Fan L."/>
            <person name="Levin J.Z."/>
            <person name="Mitchell T.K."/>
            <person name="Okubara P.A."/>
            <person name="Farman M.L."/>
            <person name="Kohn L.M."/>
            <person name="Birren B."/>
            <person name="Ma L.-J."/>
            <person name="Dean R.A."/>
        </authorList>
    </citation>
    <scope>NUCLEOTIDE SEQUENCE</scope>
    <source>
        <strain evidence="4">ATCC 64411 / 73-15</strain>
    </source>
</reference>
<evidence type="ECO:0000313" key="4">
    <source>
        <dbReference type="EnsemblFungi" id="MAPG_04156T0"/>
    </source>
</evidence>
<feature type="compositionally biased region" description="Low complexity" evidence="1">
    <location>
        <begin position="159"/>
        <end position="258"/>
    </location>
</feature>
<keyword evidence="2" id="KW-0732">Signal</keyword>
<dbReference type="VEuPathDB" id="FungiDB:MAPG_04156"/>
<dbReference type="EMBL" id="GL876968">
    <property type="protein sequence ID" value="KLU85125.1"/>
    <property type="molecule type" value="Genomic_DNA"/>
</dbReference>
<feature type="chain" id="PRO_5009385482" description="Secreted protein" evidence="2">
    <location>
        <begin position="23"/>
        <end position="299"/>
    </location>
</feature>
<dbReference type="EnsemblFungi" id="MAPG_04156T0">
    <property type="protein sequence ID" value="MAPG_04156T0"/>
    <property type="gene ID" value="MAPG_04156"/>
</dbReference>
<dbReference type="eggNOG" id="ENOG502R6DY">
    <property type="taxonomic scope" value="Eukaryota"/>
</dbReference>
<name>A0A0C4DVY8_MAGP6</name>
<evidence type="ECO:0000313" key="3">
    <source>
        <dbReference type="EMBL" id="KLU85125.1"/>
    </source>
</evidence>
<feature type="signal peptide" evidence="2">
    <location>
        <begin position="1"/>
        <end position="22"/>
    </location>
</feature>
<dbReference type="AlphaFoldDB" id="A0A0C4DVY8"/>